<reference evidence="13 14" key="1">
    <citation type="submission" date="2019-02" db="EMBL/GenBank/DDBJ databases">
        <authorList>
            <person name="Li S.-H."/>
        </authorList>
    </citation>
    <scope>NUCLEOTIDE SEQUENCE [LARGE SCALE GENOMIC DNA]</scope>
    <source>
        <strain evidence="13 14">IMCC14385</strain>
    </source>
</reference>
<dbReference type="GO" id="GO:0046872">
    <property type="term" value="F:metal ion binding"/>
    <property type="evidence" value="ECO:0007669"/>
    <property type="project" value="UniProtKB-KW"/>
</dbReference>
<keyword evidence="3 12" id="KW-0812">Transmembrane</keyword>
<dbReference type="EMBL" id="CP036422">
    <property type="protein sequence ID" value="QFU76906.1"/>
    <property type="molecule type" value="Genomic_DNA"/>
</dbReference>
<comment type="cofactor">
    <cofactor evidence="1">
        <name>heme b</name>
        <dbReference type="ChEBI" id="CHEBI:60344"/>
    </cofactor>
</comment>
<evidence type="ECO:0000256" key="2">
    <source>
        <dbReference type="ARBA" id="ARBA00004141"/>
    </source>
</evidence>
<dbReference type="InterPro" id="IPR023754">
    <property type="entry name" value="HemeA_Synthase_type2"/>
</dbReference>
<feature type="transmembrane region" description="Helical" evidence="12">
    <location>
        <begin position="12"/>
        <end position="33"/>
    </location>
</feature>
<keyword evidence="5 12" id="KW-1133">Transmembrane helix</keyword>
<comment type="subcellular location">
    <subcellularLocation>
        <location evidence="2">Membrane</location>
        <topology evidence="2">Multi-pass membrane protein</topology>
    </subcellularLocation>
</comment>
<dbReference type="AlphaFoldDB" id="A0A5P9NN40"/>
<accession>A0A5P9NN40</accession>
<feature type="transmembrane region" description="Helical" evidence="12">
    <location>
        <begin position="319"/>
        <end position="343"/>
    </location>
</feature>
<evidence type="ECO:0000313" key="13">
    <source>
        <dbReference type="EMBL" id="QFU76906.1"/>
    </source>
</evidence>
<name>A0A5P9NN40_9GAMM</name>
<gene>
    <name evidence="13" type="ORF">EY643_15300</name>
</gene>
<evidence type="ECO:0000256" key="10">
    <source>
        <dbReference type="ARBA" id="ARBA00044501"/>
    </source>
</evidence>
<dbReference type="Proteomes" id="UP000326287">
    <property type="component" value="Chromosome"/>
</dbReference>
<dbReference type="GO" id="GO:0006784">
    <property type="term" value="P:heme A biosynthetic process"/>
    <property type="evidence" value="ECO:0007669"/>
    <property type="project" value="InterPro"/>
</dbReference>
<evidence type="ECO:0000256" key="5">
    <source>
        <dbReference type="ARBA" id="ARBA00022989"/>
    </source>
</evidence>
<keyword evidence="7" id="KW-0408">Iron</keyword>
<evidence type="ECO:0000256" key="11">
    <source>
        <dbReference type="ARBA" id="ARBA00048044"/>
    </source>
</evidence>
<keyword evidence="8" id="KW-0350">Heme biosynthesis</keyword>
<keyword evidence="4" id="KW-0479">Metal-binding</keyword>
<feature type="transmembrane region" description="Helical" evidence="12">
    <location>
        <begin position="165"/>
        <end position="184"/>
    </location>
</feature>
<keyword evidence="9 12" id="KW-0472">Membrane</keyword>
<dbReference type="PANTHER" id="PTHR23289:SF2">
    <property type="entry name" value="CYTOCHROME C OXIDASE ASSEMBLY PROTEIN COX15 HOMOLOG"/>
    <property type="match status" value="1"/>
</dbReference>
<dbReference type="GO" id="GO:0120547">
    <property type="term" value="F:heme A synthase activity"/>
    <property type="evidence" value="ECO:0007669"/>
    <property type="project" value="UniProtKB-EC"/>
</dbReference>
<feature type="transmembrane region" description="Helical" evidence="12">
    <location>
        <begin position="98"/>
        <end position="116"/>
    </location>
</feature>
<evidence type="ECO:0000256" key="3">
    <source>
        <dbReference type="ARBA" id="ARBA00022692"/>
    </source>
</evidence>
<feature type="transmembrane region" description="Helical" evidence="12">
    <location>
        <begin position="262"/>
        <end position="280"/>
    </location>
</feature>
<proteinExistence type="inferred from homology"/>
<dbReference type="PANTHER" id="PTHR23289">
    <property type="entry name" value="CYTOCHROME C OXIDASE ASSEMBLY PROTEIN COX15"/>
    <property type="match status" value="1"/>
</dbReference>
<comment type="catalytic activity">
    <reaction evidence="11">
        <text>Fe(II)-heme o + 2 A + H2O = Fe(II)-heme a + 2 AH2</text>
        <dbReference type="Rhea" id="RHEA:63388"/>
        <dbReference type="ChEBI" id="CHEBI:13193"/>
        <dbReference type="ChEBI" id="CHEBI:15377"/>
        <dbReference type="ChEBI" id="CHEBI:17499"/>
        <dbReference type="ChEBI" id="CHEBI:60530"/>
        <dbReference type="ChEBI" id="CHEBI:61715"/>
        <dbReference type="EC" id="1.17.99.9"/>
    </reaction>
    <physiologicalReaction direction="left-to-right" evidence="11">
        <dbReference type="Rhea" id="RHEA:63389"/>
    </physiologicalReaction>
</comment>
<feature type="transmembrane region" description="Helical" evidence="12">
    <location>
        <begin position="128"/>
        <end position="145"/>
    </location>
</feature>
<evidence type="ECO:0000256" key="9">
    <source>
        <dbReference type="ARBA" id="ARBA00023136"/>
    </source>
</evidence>
<evidence type="ECO:0000256" key="8">
    <source>
        <dbReference type="ARBA" id="ARBA00023133"/>
    </source>
</evidence>
<dbReference type="InterPro" id="IPR003780">
    <property type="entry name" value="COX15/CtaA_fam"/>
</dbReference>
<evidence type="ECO:0000256" key="1">
    <source>
        <dbReference type="ARBA" id="ARBA00001970"/>
    </source>
</evidence>
<feature type="transmembrane region" description="Helical" evidence="12">
    <location>
        <begin position="196"/>
        <end position="222"/>
    </location>
</feature>
<organism evidence="13 14">
    <name type="scientific">Halioglobus maricola</name>
    <dbReference type="NCBI Taxonomy" id="2601894"/>
    <lineage>
        <taxon>Bacteria</taxon>
        <taxon>Pseudomonadati</taxon>
        <taxon>Pseudomonadota</taxon>
        <taxon>Gammaproteobacteria</taxon>
        <taxon>Cellvibrionales</taxon>
        <taxon>Halieaceae</taxon>
        <taxon>Halioglobus</taxon>
    </lineage>
</organism>
<evidence type="ECO:0000313" key="14">
    <source>
        <dbReference type="Proteomes" id="UP000326287"/>
    </source>
</evidence>
<evidence type="ECO:0000256" key="7">
    <source>
        <dbReference type="ARBA" id="ARBA00023004"/>
    </source>
</evidence>
<dbReference type="GO" id="GO:0016653">
    <property type="term" value="F:oxidoreductase activity, acting on NAD(P)H, heme protein as acceptor"/>
    <property type="evidence" value="ECO:0007669"/>
    <property type="project" value="TreeGrafter"/>
</dbReference>
<keyword evidence="6" id="KW-0560">Oxidoreductase</keyword>
<dbReference type="OrthoDB" id="9793156at2"/>
<comment type="pathway">
    <text evidence="10">Porphyrin-containing compound metabolism; heme A biosynthesis; heme A from heme O: step 1/1.</text>
</comment>
<sequence length="369" mass="41507">MSLTQQSRYDRQVACWLLLCAAVIFGMILLGGVTRLTNSGLSMVEWKPLMGVIPPMTEGQWQETFNKYKQFPEYQKVNLGMDLDGFKSIFMYEYLHRVLGRLIGVIFFFPMLFFALKGRVRLGYMPRLWVLFVLGGLQGLLGWYMVKSGLVDNPRVSQYRLTSHLGLAVIIYAYMLWVAFDLLFDGRKRTAPTAPNWARAIPVLVFLMILTGGLVAGIRAGFAYNTWPLMGSSFIPPLLYDLDPWWVSAFEDITTVQFNHRMFAYALFGVMHIYAWQAITKSHGSEGARVKVAVSLMLAALWLQVILGISTLLLHVPVWLAACHQGGAVLLLTTSIYTGHVLLRQVEPTTRTAGSDRLPGGLQSDDVRV</sequence>
<protein>
    <submittedName>
        <fullName evidence="13">Heme A synthase</fullName>
    </submittedName>
</protein>
<dbReference type="Pfam" id="PF02628">
    <property type="entry name" value="COX15-CtaA"/>
    <property type="match status" value="1"/>
</dbReference>
<dbReference type="KEGG" id="halc:EY643_15300"/>
<dbReference type="GO" id="GO:0016020">
    <property type="term" value="C:membrane"/>
    <property type="evidence" value="ECO:0007669"/>
    <property type="project" value="UniProtKB-SubCell"/>
</dbReference>
<evidence type="ECO:0000256" key="12">
    <source>
        <dbReference type="SAM" id="Phobius"/>
    </source>
</evidence>
<dbReference type="RefSeq" id="WP_153240048.1">
    <property type="nucleotide sequence ID" value="NZ_CP036422.1"/>
</dbReference>
<evidence type="ECO:0000256" key="6">
    <source>
        <dbReference type="ARBA" id="ARBA00023002"/>
    </source>
</evidence>
<evidence type="ECO:0000256" key="4">
    <source>
        <dbReference type="ARBA" id="ARBA00022723"/>
    </source>
</evidence>
<dbReference type="HAMAP" id="MF_01665">
    <property type="entry name" value="HemeA_synth_type2"/>
    <property type="match status" value="1"/>
</dbReference>
<feature type="transmembrane region" description="Helical" evidence="12">
    <location>
        <begin position="292"/>
        <end position="313"/>
    </location>
</feature>
<keyword evidence="14" id="KW-1185">Reference proteome</keyword>